<evidence type="ECO:0000256" key="6">
    <source>
        <dbReference type="ARBA" id="ARBA00022741"/>
    </source>
</evidence>
<evidence type="ECO:0000256" key="10">
    <source>
        <dbReference type="ARBA" id="ARBA00023136"/>
    </source>
</evidence>
<dbReference type="InterPro" id="IPR024788">
    <property type="entry name" value="Malectin-like_Carb-bd_dom"/>
</dbReference>
<evidence type="ECO:0000256" key="13">
    <source>
        <dbReference type="SAM" id="SignalP"/>
    </source>
</evidence>
<proteinExistence type="predicted"/>
<dbReference type="InterPro" id="IPR011009">
    <property type="entry name" value="Kinase-like_dom_sf"/>
</dbReference>
<evidence type="ECO:0000256" key="12">
    <source>
        <dbReference type="PROSITE-ProRule" id="PRU10141"/>
    </source>
</evidence>
<evidence type="ECO:0000256" key="7">
    <source>
        <dbReference type="ARBA" id="ARBA00022777"/>
    </source>
</evidence>
<evidence type="ECO:0000256" key="11">
    <source>
        <dbReference type="ARBA" id="ARBA00023180"/>
    </source>
</evidence>
<dbReference type="PANTHER" id="PTHR34590">
    <property type="entry name" value="OS03G0124300 PROTEIN-RELATED"/>
    <property type="match status" value="1"/>
</dbReference>
<dbReference type="Gene3D" id="3.30.200.20">
    <property type="entry name" value="Phosphorylase Kinase, domain 1"/>
    <property type="match status" value="1"/>
</dbReference>
<feature type="domain" description="Protein kinase" evidence="14">
    <location>
        <begin position="535"/>
        <end position="743"/>
    </location>
</feature>
<dbReference type="Gene3D" id="2.60.120.430">
    <property type="entry name" value="Galactose-binding lectin"/>
    <property type="match status" value="2"/>
</dbReference>
<organism evidence="15 16">
    <name type="scientific">Salix viminalis</name>
    <name type="common">Common osier</name>
    <name type="synonym">Basket willow</name>
    <dbReference type="NCBI Taxonomy" id="40686"/>
    <lineage>
        <taxon>Eukaryota</taxon>
        <taxon>Viridiplantae</taxon>
        <taxon>Streptophyta</taxon>
        <taxon>Embryophyta</taxon>
        <taxon>Tracheophyta</taxon>
        <taxon>Spermatophyta</taxon>
        <taxon>Magnoliopsida</taxon>
        <taxon>eudicotyledons</taxon>
        <taxon>Gunneridae</taxon>
        <taxon>Pentapetalae</taxon>
        <taxon>rosids</taxon>
        <taxon>fabids</taxon>
        <taxon>Malpighiales</taxon>
        <taxon>Salicaceae</taxon>
        <taxon>Saliceae</taxon>
        <taxon>Salix</taxon>
    </lineage>
</organism>
<name>A0A9Q0NVS9_SALVM</name>
<keyword evidence="8 12" id="KW-0067">ATP-binding</keyword>
<sequence length="743" mass="81246">MESRQNWPVSSLSLLLLFNLLFIVLVNSVSAADSSFTSVAAYSPPDSYLIDCGSPQDTKLDDGRTFKSDPASRSYLETNEEVKTSVDYISTVKAFSVSSSALPLFRSARILTAVSKYTFYITRPGWHWVRFYFHPLPHPVYNLTSAIFSVTTDEFVLLHDFIVEDNSALVFKEYLFNVSSDRFSLLFKPKERSFAFINAIEVVSAPDGLISDSASTVPQGGTLNGLFQHAFEVCYRLNVGGPAITPMNDTLSRTWLPDFPYNVFPQGAQSASIIPSAVKYQQSGATPYIAPSWVYATADEMAASETLQPNFNLTWQMNVDPGFSYLIRMHFCDVVSQALNDLYFNVYINSMMSVSGLDLSSINNALSTAYYADFVLNASSIRNGSVRVQVGPASGVQSGISNAILNGLEVIKISNSVRSLDGLFGLDGSGGGRTTMKIAAGVGLAMSVTAMLVLTIACIRWQQRPQDWEKGNSFSSWHLPLRSGQSSFLNSKSSSRISSMFGSRKSKSGYSSYFSNQGLGRYFSFSELQNATQNFDEKAVIGVGGFGKVYLGVFEDGTKMAIKRGNPGSEQGINEFQTEIQMLSKLRHRHLVSLCRRKGVLGKIIDPHIAASINEESLKTYVEAAEKCLAEHGVDRPGMGDVLWNLELALQLQETSSQTQTDLPEGKSISDHIIAFEKPTGRVCGDDSGVSAGDDSQVTVTSPLFSQIGDFQGSYSQPVLRPTTAVEISPPKGDNLPAFPFYV</sequence>
<evidence type="ECO:0000313" key="15">
    <source>
        <dbReference type="EMBL" id="KAJ6676836.1"/>
    </source>
</evidence>
<dbReference type="GO" id="GO:0005524">
    <property type="term" value="F:ATP binding"/>
    <property type="evidence" value="ECO:0007669"/>
    <property type="project" value="UniProtKB-UniRule"/>
</dbReference>
<dbReference type="GO" id="GO:0004714">
    <property type="term" value="F:transmembrane receptor protein tyrosine kinase activity"/>
    <property type="evidence" value="ECO:0007669"/>
    <property type="project" value="InterPro"/>
</dbReference>
<feature type="binding site" evidence="12">
    <location>
        <position position="563"/>
    </location>
    <ligand>
        <name>ATP</name>
        <dbReference type="ChEBI" id="CHEBI:30616"/>
    </ligand>
</feature>
<dbReference type="Pfam" id="PF07714">
    <property type="entry name" value="PK_Tyr_Ser-Thr"/>
    <property type="match status" value="1"/>
</dbReference>
<keyword evidence="5 13" id="KW-0732">Signal</keyword>
<dbReference type="GO" id="GO:0016020">
    <property type="term" value="C:membrane"/>
    <property type="evidence" value="ECO:0007669"/>
    <property type="project" value="UniProtKB-SubCell"/>
</dbReference>
<keyword evidence="16" id="KW-1185">Reference proteome</keyword>
<dbReference type="PANTHER" id="PTHR34590:SF10">
    <property type="entry name" value="RECEPTOR-LIKE PROTEIN KINASE HERK 1"/>
    <property type="match status" value="1"/>
</dbReference>
<evidence type="ECO:0000259" key="14">
    <source>
        <dbReference type="PROSITE" id="PS50011"/>
    </source>
</evidence>
<keyword evidence="10" id="KW-0472">Membrane</keyword>
<keyword evidence="6 12" id="KW-0547">Nucleotide-binding</keyword>
<protein>
    <recommendedName>
        <fullName evidence="14">Protein kinase domain-containing protein</fullName>
    </recommendedName>
</protein>
<dbReference type="InterPro" id="IPR001245">
    <property type="entry name" value="Ser-Thr/Tyr_kinase_cat_dom"/>
</dbReference>
<reference evidence="15" key="1">
    <citation type="submission" date="2022-11" db="EMBL/GenBank/DDBJ databases">
        <authorList>
            <person name="Hyden B.L."/>
            <person name="Feng K."/>
            <person name="Yates T."/>
            <person name="Jawdy S."/>
            <person name="Smart L.B."/>
            <person name="Muchero W."/>
        </authorList>
    </citation>
    <scope>NUCLEOTIDE SEQUENCE</scope>
    <source>
        <tissue evidence="15">Shoot tip</tissue>
    </source>
</reference>
<dbReference type="OrthoDB" id="264917at2759"/>
<evidence type="ECO:0000256" key="4">
    <source>
        <dbReference type="ARBA" id="ARBA00022692"/>
    </source>
</evidence>
<comment type="subcellular location">
    <subcellularLocation>
        <location evidence="1">Membrane</location>
        <topology evidence="1">Single-pass type I membrane protein</topology>
    </subcellularLocation>
</comment>
<dbReference type="FunFam" id="2.60.120.430:FF:000001">
    <property type="entry name" value="Receptor-like protein kinase FERONIA"/>
    <property type="match status" value="1"/>
</dbReference>
<keyword evidence="4" id="KW-0812">Transmembrane</keyword>
<keyword evidence="7" id="KW-0418">Kinase</keyword>
<evidence type="ECO:0000256" key="3">
    <source>
        <dbReference type="ARBA" id="ARBA00022679"/>
    </source>
</evidence>
<dbReference type="InterPro" id="IPR045272">
    <property type="entry name" value="ANXUR1/2-like"/>
</dbReference>
<keyword evidence="11" id="KW-0325">Glycoprotein</keyword>
<dbReference type="InterPro" id="IPR000719">
    <property type="entry name" value="Prot_kinase_dom"/>
</dbReference>
<evidence type="ECO:0000256" key="5">
    <source>
        <dbReference type="ARBA" id="ARBA00022729"/>
    </source>
</evidence>
<keyword evidence="9" id="KW-1133">Transmembrane helix</keyword>
<accession>A0A9Q0NVS9</accession>
<keyword evidence="3" id="KW-0808">Transferase</keyword>
<dbReference type="PROSITE" id="PS50011">
    <property type="entry name" value="PROTEIN_KINASE_DOM"/>
    <property type="match status" value="1"/>
</dbReference>
<evidence type="ECO:0000256" key="9">
    <source>
        <dbReference type="ARBA" id="ARBA00022989"/>
    </source>
</evidence>
<dbReference type="FunFam" id="2.60.120.430:FF:000005">
    <property type="entry name" value="Putative receptor-like protein kinase"/>
    <property type="match status" value="1"/>
</dbReference>
<gene>
    <name evidence="15" type="ORF">OIU85_010054</name>
</gene>
<dbReference type="InterPro" id="IPR017441">
    <property type="entry name" value="Protein_kinase_ATP_BS"/>
</dbReference>
<feature type="chain" id="PRO_5040304791" description="Protein kinase domain-containing protein" evidence="13">
    <location>
        <begin position="32"/>
        <end position="743"/>
    </location>
</feature>
<evidence type="ECO:0000256" key="1">
    <source>
        <dbReference type="ARBA" id="ARBA00004479"/>
    </source>
</evidence>
<feature type="signal peptide" evidence="13">
    <location>
        <begin position="1"/>
        <end position="31"/>
    </location>
</feature>
<reference evidence="15" key="2">
    <citation type="journal article" date="2023" name="Int. J. Mol. Sci.">
        <title>De Novo Assembly and Annotation of 11 Diverse Shrub Willow (Salix) Genomes Reveals Novel Gene Organization in Sex-Linked Regions.</title>
        <authorList>
            <person name="Hyden B."/>
            <person name="Feng K."/>
            <person name="Yates T.B."/>
            <person name="Jawdy S."/>
            <person name="Cereghino C."/>
            <person name="Smart L.B."/>
            <person name="Muchero W."/>
        </authorList>
    </citation>
    <scope>NUCLEOTIDE SEQUENCE [LARGE SCALE GENOMIC DNA]</scope>
    <source>
        <tissue evidence="15">Shoot tip</tissue>
    </source>
</reference>
<evidence type="ECO:0000256" key="8">
    <source>
        <dbReference type="ARBA" id="ARBA00022840"/>
    </source>
</evidence>
<comment type="caution">
    <text evidence="15">The sequence shown here is derived from an EMBL/GenBank/DDBJ whole genome shotgun (WGS) entry which is preliminary data.</text>
</comment>
<dbReference type="Proteomes" id="UP001151529">
    <property type="component" value="Chromosome 15Z"/>
</dbReference>
<dbReference type="FunFam" id="3.30.200.20:FF:000039">
    <property type="entry name" value="receptor-like protein kinase FERONIA"/>
    <property type="match status" value="1"/>
</dbReference>
<dbReference type="PROSITE" id="PS00107">
    <property type="entry name" value="PROTEIN_KINASE_ATP"/>
    <property type="match status" value="1"/>
</dbReference>
<keyword evidence="2" id="KW-0723">Serine/threonine-protein kinase</keyword>
<dbReference type="SUPFAM" id="SSF56112">
    <property type="entry name" value="Protein kinase-like (PK-like)"/>
    <property type="match status" value="1"/>
</dbReference>
<dbReference type="Pfam" id="PF12819">
    <property type="entry name" value="Malectin_like"/>
    <property type="match status" value="1"/>
</dbReference>
<dbReference type="EMBL" id="JAPFFL010000015">
    <property type="protein sequence ID" value="KAJ6676836.1"/>
    <property type="molecule type" value="Genomic_DNA"/>
</dbReference>
<evidence type="ECO:0000313" key="16">
    <source>
        <dbReference type="Proteomes" id="UP001151529"/>
    </source>
</evidence>
<dbReference type="AlphaFoldDB" id="A0A9Q0NVS9"/>
<evidence type="ECO:0000256" key="2">
    <source>
        <dbReference type="ARBA" id="ARBA00022527"/>
    </source>
</evidence>
<dbReference type="GO" id="GO:0004674">
    <property type="term" value="F:protein serine/threonine kinase activity"/>
    <property type="evidence" value="ECO:0007669"/>
    <property type="project" value="UniProtKB-KW"/>
</dbReference>